<reference evidence="9 10" key="1">
    <citation type="submission" date="2019-07" db="EMBL/GenBank/DDBJ databases">
        <authorList>
            <person name="Kim J."/>
        </authorList>
    </citation>
    <scope>NUCLEOTIDE SEQUENCE [LARGE SCALE GENOMIC DNA]</scope>
    <source>
        <strain evidence="9 10">JC52</strain>
    </source>
</reference>
<feature type="transmembrane region" description="Helical" evidence="7">
    <location>
        <begin position="314"/>
        <end position="338"/>
    </location>
</feature>
<dbReference type="PANTHER" id="PTHR30576:SF0">
    <property type="entry name" value="UNDECAPRENYL-PHOSPHATE N-ACETYLGALACTOSAMINYL 1-PHOSPHATE TRANSFERASE-RELATED"/>
    <property type="match status" value="1"/>
</dbReference>
<feature type="transmembrane region" description="Helical" evidence="7">
    <location>
        <begin position="148"/>
        <end position="167"/>
    </location>
</feature>
<accession>A0A559KCH5</accession>
<name>A0A559KCH5_9BACL</name>
<protein>
    <submittedName>
        <fullName evidence="9">Sugar transferase</fullName>
    </submittedName>
</protein>
<evidence type="ECO:0000256" key="6">
    <source>
        <dbReference type="ARBA" id="ARBA00023136"/>
    </source>
</evidence>
<feature type="domain" description="Bacterial sugar transferase" evidence="8">
    <location>
        <begin position="312"/>
        <end position="500"/>
    </location>
</feature>
<evidence type="ECO:0000256" key="7">
    <source>
        <dbReference type="SAM" id="Phobius"/>
    </source>
</evidence>
<dbReference type="Proteomes" id="UP000317036">
    <property type="component" value="Unassembled WGS sequence"/>
</dbReference>
<feature type="transmembrane region" description="Helical" evidence="7">
    <location>
        <begin position="122"/>
        <end position="142"/>
    </location>
</feature>
<dbReference type="GO" id="GO:0016780">
    <property type="term" value="F:phosphotransferase activity, for other substituted phosphate groups"/>
    <property type="evidence" value="ECO:0007669"/>
    <property type="project" value="TreeGrafter"/>
</dbReference>
<comment type="caution">
    <text evidence="9">The sequence shown here is derived from an EMBL/GenBank/DDBJ whole genome shotgun (WGS) entry which is preliminary data.</text>
</comment>
<dbReference type="PANTHER" id="PTHR30576">
    <property type="entry name" value="COLANIC BIOSYNTHESIS UDP-GLUCOSE LIPID CARRIER TRANSFERASE"/>
    <property type="match status" value="1"/>
</dbReference>
<dbReference type="Pfam" id="PF02397">
    <property type="entry name" value="Bac_transf"/>
    <property type="match status" value="1"/>
</dbReference>
<keyword evidence="10" id="KW-1185">Reference proteome</keyword>
<proteinExistence type="inferred from homology"/>
<evidence type="ECO:0000256" key="3">
    <source>
        <dbReference type="ARBA" id="ARBA00022679"/>
    </source>
</evidence>
<organism evidence="9 10">
    <name type="scientific">Paenibacillus cremeus</name>
    <dbReference type="NCBI Taxonomy" id="2163881"/>
    <lineage>
        <taxon>Bacteria</taxon>
        <taxon>Bacillati</taxon>
        <taxon>Bacillota</taxon>
        <taxon>Bacilli</taxon>
        <taxon>Bacillales</taxon>
        <taxon>Paenibacillaceae</taxon>
        <taxon>Paenibacillus</taxon>
    </lineage>
</organism>
<dbReference type="InterPro" id="IPR036291">
    <property type="entry name" value="NAD(P)-bd_dom_sf"/>
</dbReference>
<evidence type="ECO:0000256" key="2">
    <source>
        <dbReference type="ARBA" id="ARBA00006464"/>
    </source>
</evidence>
<evidence type="ECO:0000256" key="1">
    <source>
        <dbReference type="ARBA" id="ARBA00004141"/>
    </source>
</evidence>
<dbReference type="InterPro" id="IPR017475">
    <property type="entry name" value="EPS_sugar_tfrase"/>
</dbReference>
<evidence type="ECO:0000259" key="8">
    <source>
        <dbReference type="Pfam" id="PF02397"/>
    </source>
</evidence>
<dbReference type="OrthoDB" id="9808602at2"/>
<keyword evidence="4 7" id="KW-0812">Transmembrane</keyword>
<dbReference type="Pfam" id="PF13727">
    <property type="entry name" value="CoA_binding_3"/>
    <property type="match status" value="1"/>
</dbReference>
<comment type="subcellular location">
    <subcellularLocation>
        <location evidence="1">Membrane</location>
        <topology evidence="1">Multi-pass membrane protein</topology>
    </subcellularLocation>
</comment>
<dbReference type="GO" id="GO:0016020">
    <property type="term" value="C:membrane"/>
    <property type="evidence" value="ECO:0007669"/>
    <property type="project" value="UniProtKB-SubCell"/>
</dbReference>
<evidence type="ECO:0000256" key="5">
    <source>
        <dbReference type="ARBA" id="ARBA00022989"/>
    </source>
</evidence>
<dbReference type="Gene3D" id="3.40.50.720">
    <property type="entry name" value="NAD(P)-binding Rossmann-like Domain"/>
    <property type="match status" value="1"/>
</dbReference>
<evidence type="ECO:0000313" key="9">
    <source>
        <dbReference type="EMBL" id="TVY09789.1"/>
    </source>
</evidence>
<dbReference type="AlphaFoldDB" id="A0A559KCH5"/>
<dbReference type="InterPro" id="IPR003362">
    <property type="entry name" value="Bact_transf"/>
</dbReference>
<dbReference type="SUPFAM" id="SSF51735">
    <property type="entry name" value="NAD(P)-binding Rossmann-fold domains"/>
    <property type="match status" value="1"/>
</dbReference>
<sequence>MVGGFVVNYNFASSKAKTNFFEPTLEINKKIGAKKYYTSLLAGSFILIEVLALAFIFFYLFEYRISQEFDLTFQLFNIHSPRFFSYSIFFLISILVYYMFVYRYRIYYFRSQSGLADELFKMIKAFSFAILIAIGISFTLKIVDYSRFVIVSYWIIGMTLCIIIRSIKRYCYIYLAKQAIVNKNVIIVGAGKFGKSLMDEISSYSYLGYNIVGFVDDSEQTAYKDFEYLGPISSLKGILNHTLVEELIITIPSERDLVNKLISDFRKIDINIKIIPDLYNLVMSTVQIGNINSLPVVTLVKTPMRGLGFLVKRAIDIIASAILIILLFPVFLLSSAAIKLDSSGNIIYKQKRIGKNGKPFPMYKFRSMVTNADKLLLELASKNEINGIAFKMKEDPRITKVGRFIRKYSIDELPQLFNVLKGDMSLVGPRPPLPHEVEYYGDWEWRRLEVTPGITGLWQVSGRSDLSFQQWMNLDIYYIENWSLPLDCKILLKTIPVVLKGEGAY</sequence>
<dbReference type="EMBL" id="VNJI01000012">
    <property type="protein sequence ID" value="TVY09789.1"/>
    <property type="molecule type" value="Genomic_DNA"/>
</dbReference>
<gene>
    <name evidence="9" type="ORF">FPZ49_12240</name>
</gene>
<comment type="similarity">
    <text evidence="2">Belongs to the bacterial sugar transferase family.</text>
</comment>
<keyword evidence="5 7" id="KW-1133">Transmembrane helix</keyword>
<dbReference type="NCBIfam" id="TIGR03025">
    <property type="entry name" value="EPS_sugtrans"/>
    <property type="match status" value="1"/>
</dbReference>
<feature type="transmembrane region" description="Helical" evidence="7">
    <location>
        <begin position="83"/>
        <end position="101"/>
    </location>
</feature>
<feature type="transmembrane region" description="Helical" evidence="7">
    <location>
        <begin position="36"/>
        <end position="61"/>
    </location>
</feature>
<keyword evidence="6 7" id="KW-0472">Membrane</keyword>
<evidence type="ECO:0000256" key="4">
    <source>
        <dbReference type="ARBA" id="ARBA00022692"/>
    </source>
</evidence>
<keyword evidence="3 9" id="KW-0808">Transferase</keyword>
<evidence type="ECO:0000313" key="10">
    <source>
        <dbReference type="Proteomes" id="UP000317036"/>
    </source>
</evidence>